<name>A0ABP8ZRF1_9MICO</name>
<keyword evidence="3" id="KW-1185">Reference proteome</keyword>
<gene>
    <name evidence="2" type="ORF">GCM10023351_01660</name>
</gene>
<dbReference type="InterPro" id="IPR001967">
    <property type="entry name" value="Peptidase_S11_N"/>
</dbReference>
<proteinExistence type="predicted"/>
<dbReference type="Proteomes" id="UP001501645">
    <property type="component" value="Unassembled WGS sequence"/>
</dbReference>
<sequence length="296" mass="30466">MSSPPRARPLRLVVLLSAVAALIALVVGVVTWAAAAGEPEALGDIRWPDSGSAAVAVADGPVVASSDDPVPMASISKVVTALMVLEERPLQPGETGGDYWFTEEWDAAYREYLARGESALKIPVGGMLTERQLLDGMLVGSACNYADILVASIWGDEAAFAEAAARFVDTHGLDGITMVEPTGIDPRNTATPAALIALGRLALAHPVVAEIVAQTAVDLPGAGIVENTNDLLADAGVVGVKTGTLEGSSLLSAKDVPDGDGGTVRVFAVVLGQPDDDARFTASRALYAQAEAIVSR</sequence>
<comment type="caution">
    <text evidence="2">The sequence shown here is derived from an EMBL/GenBank/DDBJ whole genome shotgun (WGS) entry which is preliminary data.</text>
</comment>
<evidence type="ECO:0000313" key="3">
    <source>
        <dbReference type="Proteomes" id="UP001501645"/>
    </source>
</evidence>
<dbReference type="Pfam" id="PF00768">
    <property type="entry name" value="Peptidase_S11"/>
    <property type="match status" value="1"/>
</dbReference>
<evidence type="ECO:0000313" key="2">
    <source>
        <dbReference type="EMBL" id="GAA4762839.1"/>
    </source>
</evidence>
<protein>
    <recommendedName>
        <fullName evidence="1">Peptidase S11 D-alanyl-D-alanine carboxypeptidase A N-terminal domain-containing protein</fullName>
    </recommendedName>
</protein>
<feature type="domain" description="Peptidase S11 D-alanyl-D-alanine carboxypeptidase A N-terminal" evidence="1">
    <location>
        <begin position="66"/>
        <end position="273"/>
    </location>
</feature>
<dbReference type="Gene3D" id="3.40.710.10">
    <property type="entry name" value="DD-peptidase/beta-lactamase superfamily"/>
    <property type="match status" value="1"/>
</dbReference>
<dbReference type="SUPFAM" id="SSF56601">
    <property type="entry name" value="beta-lactamase/transpeptidase-like"/>
    <property type="match status" value="1"/>
</dbReference>
<dbReference type="RefSeq" id="WP_345434950.1">
    <property type="nucleotide sequence ID" value="NZ_BAABKO010000001.1"/>
</dbReference>
<reference evidence="3" key="1">
    <citation type="journal article" date="2019" name="Int. J. Syst. Evol. Microbiol.">
        <title>The Global Catalogue of Microorganisms (GCM) 10K type strain sequencing project: providing services to taxonomists for standard genome sequencing and annotation.</title>
        <authorList>
            <consortium name="The Broad Institute Genomics Platform"/>
            <consortium name="The Broad Institute Genome Sequencing Center for Infectious Disease"/>
            <person name="Wu L."/>
            <person name="Ma J."/>
        </authorList>
    </citation>
    <scope>NUCLEOTIDE SEQUENCE [LARGE SCALE GENOMIC DNA]</scope>
    <source>
        <strain evidence="3">JCM 18537</strain>
    </source>
</reference>
<evidence type="ECO:0000259" key="1">
    <source>
        <dbReference type="Pfam" id="PF00768"/>
    </source>
</evidence>
<accession>A0ABP8ZRF1</accession>
<organism evidence="2 3">
    <name type="scientific">Microbacterium gilvum</name>
    <dbReference type="NCBI Taxonomy" id="1336204"/>
    <lineage>
        <taxon>Bacteria</taxon>
        <taxon>Bacillati</taxon>
        <taxon>Actinomycetota</taxon>
        <taxon>Actinomycetes</taxon>
        <taxon>Micrococcales</taxon>
        <taxon>Microbacteriaceae</taxon>
        <taxon>Microbacterium</taxon>
    </lineage>
</organism>
<dbReference type="InterPro" id="IPR012338">
    <property type="entry name" value="Beta-lactam/transpept-like"/>
</dbReference>
<dbReference type="EMBL" id="BAABKO010000001">
    <property type="protein sequence ID" value="GAA4762839.1"/>
    <property type="molecule type" value="Genomic_DNA"/>
</dbReference>